<dbReference type="EMBL" id="KV417492">
    <property type="protein sequence ID" value="KZP30801.1"/>
    <property type="molecule type" value="Genomic_DNA"/>
</dbReference>
<dbReference type="Pfam" id="PF08881">
    <property type="entry name" value="CVNH"/>
    <property type="match status" value="1"/>
</dbReference>
<dbReference type="InterPro" id="IPR011058">
    <property type="entry name" value="Cyanovirin-N"/>
</dbReference>
<sequence length="107" mass="11671">MSFYESSLNVDLDSDKKTLRADCKDSAGRYHPSSIDISQYLGNHDGSFAWHGSDFVHSARNIRLDASMLCAELQSNEGEWVAGTIDLNTCIANVEGKLAHADKVGGH</sequence>
<proteinExistence type="predicted"/>
<dbReference type="AlphaFoldDB" id="A0A166TN85"/>
<gene>
    <name evidence="2" type="ORF">FIBSPDRAFT_945725</name>
</gene>
<organism evidence="2 3">
    <name type="scientific">Athelia psychrophila</name>
    <dbReference type="NCBI Taxonomy" id="1759441"/>
    <lineage>
        <taxon>Eukaryota</taxon>
        <taxon>Fungi</taxon>
        <taxon>Dikarya</taxon>
        <taxon>Basidiomycota</taxon>
        <taxon>Agaricomycotina</taxon>
        <taxon>Agaricomycetes</taxon>
        <taxon>Agaricomycetidae</taxon>
        <taxon>Atheliales</taxon>
        <taxon>Atheliaceae</taxon>
        <taxon>Athelia</taxon>
    </lineage>
</organism>
<evidence type="ECO:0000313" key="2">
    <source>
        <dbReference type="EMBL" id="KZP30801.1"/>
    </source>
</evidence>
<evidence type="ECO:0000259" key="1">
    <source>
        <dbReference type="SMART" id="SM01111"/>
    </source>
</evidence>
<dbReference type="PANTHER" id="PTHR42076">
    <property type="entry name" value="CYANOVIRIN-N HOMOLOG"/>
    <property type="match status" value="1"/>
</dbReference>
<dbReference type="SMART" id="SM01111">
    <property type="entry name" value="CVNH"/>
    <property type="match status" value="1"/>
</dbReference>
<accession>A0A166TN85</accession>
<reference evidence="2 3" key="1">
    <citation type="journal article" date="2016" name="Mol. Biol. Evol.">
        <title>Comparative Genomics of Early-Diverging Mushroom-Forming Fungi Provides Insights into the Origins of Lignocellulose Decay Capabilities.</title>
        <authorList>
            <person name="Nagy L.G."/>
            <person name="Riley R."/>
            <person name="Tritt A."/>
            <person name="Adam C."/>
            <person name="Daum C."/>
            <person name="Floudas D."/>
            <person name="Sun H."/>
            <person name="Yadav J.S."/>
            <person name="Pangilinan J."/>
            <person name="Larsson K.H."/>
            <person name="Matsuura K."/>
            <person name="Barry K."/>
            <person name="Labutti K."/>
            <person name="Kuo R."/>
            <person name="Ohm R.A."/>
            <person name="Bhattacharya S.S."/>
            <person name="Shirouzu T."/>
            <person name="Yoshinaga Y."/>
            <person name="Martin F.M."/>
            <person name="Grigoriev I.V."/>
            <person name="Hibbett D.S."/>
        </authorList>
    </citation>
    <scope>NUCLEOTIDE SEQUENCE [LARGE SCALE GENOMIC DNA]</scope>
    <source>
        <strain evidence="2 3">CBS 109695</strain>
    </source>
</reference>
<dbReference type="SUPFAM" id="SSF51322">
    <property type="entry name" value="Cyanovirin-N"/>
    <property type="match status" value="1"/>
</dbReference>
<dbReference type="Gene3D" id="2.30.60.10">
    <property type="entry name" value="Cyanovirin-N"/>
    <property type="match status" value="1"/>
</dbReference>
<dbReference type="InterPro" id="IPR036673">
    <property type="entry name" value="Cyanovirin-N_sf"/>
</dbReference>
<dbReference type="STRING" id="436010.A0A166TN85"/>
<evidence type="ECO:0000313" key="3">
    <source>
        <dbReference type="Proteomes" id="UP000076532"/>
    </source>
</evidence>
<dbReference type="Proteomes" id="UP000076532">
    <property type="component" value="Unassembled WGS sequence"/>
</dbReference>
<keyword evidence="3" id="KW-1185">Reference proteome</keyword>
<name>A0A166TN85_9AGAM</name>
<dbReference type="OrthoDB" id="2441380at2759"/>
<dbReference type="PANTHER" id="PTHR42076:SF1">
    <property type="entry name" value="CYANOVIRIN-N DOMAIN-CONTAINING PROTEIN"/>
    <property type="match status" value="1"/>
</dbReference>
<protein>
    <submittedName>
        <fullName evidence="2">Cyanovirin-N</fullName>
    </submittedName>
</protein>
<feature type="domain" description="Cyanovirin-N" evidence="1">
    <location>
        <begin position="2"/>
        <end position="100"/>
    </location>
</feature>